<reference evidence="1 4" key="1">
    <citation type="submission" date="2019-10" db="EMBL/GenBank/DDBJ databases">
        <title>Comparative genomics of sulfur disproportionating microorganisms.</title>
        <authorList>
            <person name="Ward L.M."/>
            <person name="Bertran E."/>
            <person name="Johnston D."/>
        </authorList>
    </citation>
    <scope>NUCLEOTIDE SEQUENCE [LARGE SCALE GENOMIC DNA]</scope>
    <source>
        <strain evidence="1 4">DSM 3772</strain>
    </source>
</reference>
<gene>
    <name evidence="2" type="ORF">D1866_03080</name>
    <name evidence="1" type="ORF">GFB69_12425</name>
</gene>
<keyword evidence="3" id="KW-1185">Reference proteome</keyword>
<proteinExistence type="predicted"/>
<dbReference type="RefSeq" id="WP_152943327.1">
    <property type="nucleotide sequence ID" value="NZ_CP045482.1"/>
</dbReference>
<evidence type="ECO:0000313" key="4">
    <source>
        <dbReference type="Proteomes" id="UP000474054"/>
    </source>
</evidence>
<dbReference type="EMBL" id="WHYS01000004">
    <property type="protein sequence ID" value="MQL56477.1"/>
    <property type="molecule type" value="Genomic_DNA"/>
</dbReference>
<dbReference type="AlphaFoldDB" id="A0A650CTE2"/>
<evidence type="ECO:0000313" key="2">
    <source>
        <dbReference type="EMBL" id="QGR21110.1"/>
    </source>
</evidence>
<dbReference type="EMBL" id="CP045482">
    <property type="protein sequence ID" value="QGR21110.1"/>
    <property type="molecule type" value="Genomic_DNA"/>
</dbReference>
<reference evidence="2 3" key="2">
    <citation type="submission" date="2019-10" db="EMBL/GenBank/DDBJ databases">
        <title>Genome Sequences from Six Type Strain Members of the Archaeal Family Sulfolobaceae: Acidianus ambivalens, Acidianus infernus, Metallosphaera prunae, Stygiolobus azoricus, Sulfolobus metallicus, and Sulfurisphaera ohwakuensis.</title>
        <authorList>
            <person name="Counts J.A."/>
            <person name="Kelly R.M."/>
        </authorList>
    </citation>
    <scope>NUCLEOTIDE SEQUENCE [LARGE SCALE GENOMIC DNA]</scope>
    <source>
        <strain evidence="2 3">LEI 10</strain>
    </source>
</reference>
<name>A0A650CTE2_ACIAM</name>
<dbReference type="Proteomes" id="UP000474054">
    <property type="component" value="Unassembled WGS sequence"/>
</dbReference>
<evidence type="ECO:0000313" key="1">
    <source>
        <dbReference type="EMBL" id="MQL56477.1"/>
    </source>
</evidence>
<dbReference type="KEGG" id="aamb:D1866_03080"/>
<sequence>MKILLNEEDLVCKYFNPIEEMYDLEYLRLAKIFLNAYHRQKIPEEPYYPSIENTFAEMLSFIYDKCVSRWKYEYERRMEELEKRNEELKKIKYLESNSLIPSLINFNSSIVEFLNSYKLGFIYDAIVKVTATSAYFIISELMLRRINGVFRQPDKSILLNELDKLLKNREDPSKFLLEIQKYVSHPKVKGFIDHEISIDELYVKRLAKKLKRVRKNTSI</sequence>
<evidence type="ECO:0000313" key="3">
    <source>
        <dbReference type="Proteomes" id="UP000426328"/>
    </source>
</evidence>
<protein>
    <submittedName>
        <fullName evidence="2">Uncharacterized protein</fullName>
    </submittedName>
</protein>
<dbReference type="Proteomes" id="UP000426328">
    <property type="component" value="Chromosome"/>
</dbReference>
<organism evidence="2 3">
    <name type="scientific">Acidianus ambivalens</name>
    <name type="common">Desulfurolobus ambivalens</name>
    <dbReference type="NCBI Taxonomy" id="2283"/>
    <lineage>
        <taxon>Archaea</taxon>
        <taxon>Thermoproteota</taxon>
        <taxon>Thermoprotei</taxon>
        <taxon>Sulfolobales</taxon>
        <taxon>Sulfolobaceae</taxon>
        <taxon>Acidianus</taxon>
    </lineage>
</organism>
<accession>A0A650CTE2</accession>
<dbReference type="GeneID" id="42778685"/>